<evidence type="ECO:0000256" key="1">
    <source>
        <dbReference type="ARBA" id="ARBA00022737"/>
    </source>
</evidence>
<reference evidence="4" key="1">
    <citation type="journal article" date="2017" name="Cell">
        <title>Insights into land plant evolution garnered from the Marchantia polymorpha genome.</title>
        <authorList>
            <person name="Bowman J.L."/>
            <person name="Kohchi T."/>
            <person name="Yamato K.T."/>
            <person name="Jenkins J."/>
            <person name="Shu S."/>
            <person name="Ishizaki K."/>
            <person name="Yamaoka S."/>
            <person name="Nishihama R."/>
            <person name="Nakamura Y."/>
            <person name="Berger F."/>
            <person name="Adam C."/>
            <person name="Aki S.S."/>
            <person name="Althoff F."/>
            <person name="Araki T."/>
            <person name="Arteaga-Vazquez M.A."/>
            <person name="Balasubrmanian S."/>
            <person name="Barry K."/>
            <person name="Bauer D."/>
            <person name="Boehm C.R."/>
            <person name="Briginshaw L."/>
            <person name="Caballero-Perez J."/>
            <person name="Catarino B."/>
            <person name="Chen F."/>
            <person name="Chiyoda S."/>
            <person name="Chovatia M."/>
            <person name="Davies K.M."/>
            <person name="Delmans M."/>
            <person name="Demura T."/>
            <person name="Dierschke T."/>
            <person name="Dolan L."/>
            <person name="Dorantes-Acosta A.E."/>
            <person name="Eklund D.M."/>
            <person name="Florent S.N."/>
            <person name="Flores-Sandoval E."/>
            <person name="Fujiyama A."/>
            <person name="Fukuzawa H."/>
            <person name="Galik B."/>
            <person name="Grimanelli D."/>
            <person name="Grimwood J."/>
            <person name="Grossniklaus U."/>
            <person name="Hamada T."/>
            <person name="Haseloff J."/>
            <person name="Hetherington A.J."/>
            <person name="Higo A."/>
            <person name="Hirakawa Y."/>
            <person name="Hundley H.N."/>
            <person name="Ikeda Y."/>
            <person name="Inoue K."/>
            <person name="Inoue S.I."/>
            <person name="Ishida S."/>
            <person name="Jia Q."/>
            <person name="Kakita M."/>
            <person name="Kanazawa T."/>
            <person name="Kawai Y."/>
            <person name="Kawashima T."/>
            <person name="Kennedy M."/>
            <person name="Kinose K."/>
            <person name="Kinoshita T."/>
            <person name="Kohara Y."/>
            <person name="Koide E."/>
            <person name="Komatsu K."/>
            <person name="Kopischke S."/>
            <person name="Kubo M."/>
            <person name="Kyozuka J."/>
            <person name="Lagercrantz U."/>
            <person name="Lin S.S."/>
            <person name="Lindquist E."/>
            <person name="Lipzen A.M."/>
            <person name="Lu C.W."/>
            <person name="De Luna E."/>
            <person name="Martienssen R.A."/>
            <person name="Minamino N."/>
            <person name="Mizutani M."/>
            <person name="Mizutani M."/>
            <person name="Mochizuki N."/>
            <person name="Monte I."/>
            <person name="Mosher R."/>
            <person name="Nagasaki H."/>
            <person name="Nakagami H."/>
            <person name="Naramoto S."/>
            <person name="Nishitani K."/>
            <person name="Ohtani M."/>
            <person name="Okamoto T."/>
            <person name="Okumura M."/>
            <person name="Phillips J."/>
            <person name="Pollak B."/>
            <person name="Reinders A."/>
            <person name="Rovekamp M."/>
            <person name="Sano R."/>
            <person name="Sawa S."/>
            <person name="Schmid M.W."/>
            <person name="Shirakawa M."/>
            <person name="Solano R."/>
            <person name="Spunde A."/>
            <person name="Suetsugu N."/>
            <person name="Sugano S."/>
            <person name="Sugiyama A."/>
            <person name="Sun R."/>
            <person name="Suzuki Y."/>
            <person name="Takenaka M."/>
            <person name="Takezawa D."/>
            <person name="Tomogane H."/>
            <person name="Tsuzuki M."/>
            <person name="Ueda T."/>
            <person name="Umeda M."/>
            <person name="Ward J.M."/>
            <person name="Watanabe Y."/>
            <person name="Yazaki K."/>
            <person name="Yokoyama R."/>
            <person name="Yoshitake Y."/>
            <person name="Yotsui I."/>
            <person name="Zachgo S."/>
            <person name="Schmutz J."/>
        </authorList>
    </citation>
    <scope>NUCLEOTIDE SEQUENCE [LARGE SCALE GENOMIC DNA]</scope>
    <source>
        <strain evidence="4">Tak-1</strain>
    </source>
</reference>
<evidence type="ECO:0000313" key="4">
    <source>
        <dbReference type="Proteomes" id="UP000244005"/>
    </source>
</evidence>
<keyword evidence="1" id="KW-0677">Repeat</keyword>
<feature type="domain" description="Disease resistance R13L4/SHOC-2-like LRR" evidence="2">
    <location>
        <begin position="383"/>
        <end position="489"/>
    </location>
</feature>
<dbReference type="InterPro" id="IPR027417">
    <property type="entry name" value="P-loop_NTPase"/>
</dbReference>
<dbReference type="PRINTS" id="PR00364">
    <property type="entry name" value="DISEASERSIST"/>
</dbReference>
<protein>
    <recommendedName>
        <fullName evidence="2">Disease resistance R13L4/SHOC-2-like LRR domain-containing protein</fullName>
    </recommendedName>
</protein>
<dbReference type="OrthoDB" id="2018313at2759"/>
<dbReference type="SUPFAM" id="SSF52058">
    <property type="entry name" value="L domain-like"/>
    <property type="match status" value="1"/>
</dbReference>
<accession>A0A2R6XGA4</accession>
<evidence type="ECO:0000313" key="3">
    <source>
        <dbReference type="EMBL" id="PTQ45124.1"/>
    </source>
</evidence>
<dbReference type="Proteomes" id="UP000244005">
    <property type="component" value="Unassembled WGS sequence"/>
</dbReference>
<name>A0A2R6XGA4_MARPO</name>
<organism evidence="3 4">
    <name type="scientific">Marchantia polymorpha</name>
    <name type="common">Common liverwort</name>
    <name type="synonym">Marchantia aquatica</name>
    <dbReference type="NCBI Taxonomy" id="3197"/>
    <lineage>
        <taxon>Eukaryota</taxon>
        <taxon>Viridiplantae</taxon>
        <taxon>Streptophyta</taxon>
        <taxon>Embryophyta</taxon>
        <taxon>Marchantiophyta</taxon>
        <taxon>Marchantiopsida</taxon>
        <taxon>Marchantiidae</taxon>
        <taxon>Marchantiales</taxon>
        <taxon>Marchantiaceae</taxon>
        <taxon>Marchantia</taxon>
    </lineage>
</organism>
<dbReference type="InterPro" id="IPR055414">
    <property type="entry name" value="LRR_R13L4/SHOC2-like"/>
</dbReference>
<dbReference type="EMBL" id="KZ772688">
    <property type="protein sequence ID" value="PTQ45124.1"/>
    <property type="molecule type" value="Genomic_DNA"/>
</dbReference>
<gene>
    <name evidence="3" type="ORF">MARPO_0016s0167</name>
</gene>
<feature type="domain" description="Disease resistance R13L4/SHOC-2-like LRR" evidence="2">
    <location>
        <begin position="294"/>
        <end position="379"/>
    </location>
</feature>
<dbReference type="SUPFAM" id="SSF52540">
    <property type="entry name" value="P-loop containing nucleoside triphosphate hydrolases"/>
    <property type="match status" value="1"/>
</dbReference>
<dbReference type="PANTHER" id="PTHR36766">
    <property type="entry name" value="PLANT BROAD-SPECTRUM MILDEW RESISTANCE PROTEIN RPW8"/>
    <property type="match status" value="1"/>
</dbReference>
<dbReference type="OMA" id="DEAYFIC"/>
<dbReference type="Gene3D" id="3.80.10.10">
    <property type="entry name" value="Ribonuclease Inhibitor"/>
    <property type="match status" value="2"/>
</dbReference>
<sequence>MTHAFSDSIVQKQLLGIQFGLDIPVDLIDEIVANCEGLPLTLEVIGSYLIRKRLPIWRECLEALDEAADVVDFNERLWSKLQVSYNRLSFEHQEMFLDAATFFYNSTWNLQAAKSCWNKLYSFEQIRWNYLVDLCLVYDVGEECCIQMHRQLRSLGMKLASAWGHSRIRRTLTKKNVSPTSTVTDMETKEVIALRLEVSMPLNSTHVFQMQKLRYLDIEELDEAYFICPSSVVLLRLRGEGNSLEDLVKGHLPACLVALDLKAPLKCFPTIVTEIRGLEVMKFEACLFEGLPETFINFQKLRHLTFSSCNGLHSLPEDFGLLSELRYLELHYCYDFEALPNSFGNLHSLQILKIVSLHNLQRLPQDFGALSNLERLVISDAPKISELPDSFGELHRLQDLHLDNMSSLRALPYSFGNLSQLWRLSMVGCAMTKELPDSFGDLPNLTNLDFRDCRSAEVFPASMHVIRRLPRLRYLIVQTRESEGNLSESELRALWTGEQPIK</sequence>
<evidence type="ECO:0000259" key="2">
    <source>
        <dbReference type="Pfam" id="PF23598"/>
    </source>
</evidence>
<dbReference type="PANTHER" id="PTHR36766:SF69">
    <property type="entry name" value="DISEASE RESISTANCE PROTEIN RGA2-LIKE"/>
    <property type="match status" value="1"/>
</dbReference>
<proteinExistence type="predicted"/>
<dbReference type="InterPro" id="IPR032675">
    <property type="entry name" value="LRR_dom_sf"/>
</dbReference>
<dbReference type="AlphaFoldDB" id="A0A2R6XGA4"/>
<dbReference type="InterPro" id="IPR042197">
    <property type="entry name" value="Apaf_helical"/>
</dbReference>
<dbReference type="Gene3D" id="1.10.8.430">
    <property type="entry name" value="Helical domain of apoptotic protease-activating factors"/>
    <property type="match status" value="1"/>
</dbReference>
<dbReference type="Pfam" id="PF23598">
    <property type="entry name" value="LRR_14"/>
    <property type="match status" value="2"/>
</dbReference>
<keyword evidence="4" id="KW-1185">Reference proteome</keyword>